<evidence type="ECO:0000256" key="1">
    <source>
        <dbReference type="ARBA" id="ARBA00004651"/>
    </source>
</evidence>
<dbReference type="PANTHER" id="PTHR30472">
    <property type="entry name" value="FERRIC ENTEROBACTIN TRANSPORT SYSTEM PERMEASE PROTEIN"/>
    <property type="match status" value="1"/>
</dbReference>
<name>A0ABR8WXA5_9MICO</name>
<reference evidence="10 11" key="1">
    <citation type="submission" date="2020-08" db="EMBL/GenBank/DDBJ databases">
        <title>A Genomic Blueprint of the Chicken Gut Microbiome.</title>
        <authorList>
            <person name="Gilroy R."/>
            <person name="Ravi A."/>
            <person name="Getino M."/>
            <person name="Pursley I."/>
            <person name="Horton D.L."/>
            <person name="Alikhan N.-F."/>
            <person name="Baker D."/>
            <person name="Gharbi K."/>
            <person name="Hall N."/>
            <person name="Watson M."/>
            <person name="Adriaenssens E.M."/>
            <person name="Foster-Nyarko E."/>
            <person name="Jarju S."/>
            <person name="Secka A."/>
            <person name="Antonio M."/>
            <person name="Oren A."/>
            <person name="Chaudhuri R."/>
            <person name="La Ragione R.M."/>
            <person name="Hildebrand F."/>
            <person name="Pallen M.J."/>
        </authorList>
    </citation>
    <scope>NUCLEOTIDE SEQUENCE [LARGE SCALE GENOMIC DNA]</scope>
    <source>
        <strain evidence="10 11">Re57</strain>
    </source>
</reference>
<keyword evidence="11" id="KW-1185">Reference proteome</keyword>
<evidence type="ECO:0000256" key="4">
    <source>
        <dbReference type="ARBA" id="ARBA00022475"/>
    </source>
</evidence>
<evidence type="ECO:0000256" key="6">
    <source>
        <dbReference type="ARBA" id="ARBA00022989"/>
    </source>
</evidence>
<dbReference type="EMBL" id="JACSPY010000018">
    <property type="protein sequence ID" value="MBD8021719.1"/>
    <property type="molecule type" value="Genomic_DNA"/>
</dbReference>
<evidence type="ECO:0000256" key="7">
    <source>
        <dbReference type="ARBA" id="ARBA00023136"/>
    </source>
</evidence>
<dbReference type="CDD" id="cd06550">
    <property type="entry name" value="TM_ABC_iron-siderophores_like"/>
    <property type="match status" value="1"/>
</dbReference>
<evidence type="ECO:0000256" key="5">
    <source>
        <dbReference type="ARBA" id="ARBA00022692"/>
    </source>
</evidence>
<feature type="region of interest" description="Disordered" evidence="8">
    <location>
        <begin position="1"/>
        <end position="37"/>
    </location>
</feature>
<keyword evidence="7 9" id="KW-0472">Membrane</keyword>
<evidence type="ECO:0000256" key="2">
    <source>
        <dbReference type="ARBA" id="ARBA00007935"/>
    </source>
</evidence>
<dbReference type="InterPro" id="IPR037294">
    <property type="entry name" value="ABC_BtuC-like"/>
</dbReference>
<sequence>MKILRPAAGTPADTQSARTESTGAGRSEAARAVRAPRRHRARDALTAALVIGMLALVVAGFGASGMVGSGERSLIDVLGIAYRRAWGVDYVPDGDLLVAELRLPRGMLAAIIGASLGLVGCVLQAVVRNPLADSSILGGTSGAALGAVGVIALAPGAALSLAIPTGAFAGAGVGFALTILLASARGAASPLKLVLAGMAVSFLLAALTDFVIIAAGDDRKLRSAIFWQLGSVAGAQWGDMLLPVFVLVCGIAYLLVRARRLDTLAFGDHTAHALGTHPGRLRAELITICALIVGVGVAAAGGIGFVSLVIPHAVRLVVGTAHRRLLPAAAATGAAFLTWADVVSRVITPPSEIPLGVITAIIGSTVFAVLMITRMRGTL</sequence>
<feature type="transmembrane region" description="Helical" evidence="9">
    <location>
        <begin position="106"/>
        <end position="127"/>
    </location>
</feature>
<keyword evidence="4" id="KW-1003">Cell membrane</keyword>
<comment type="caution">
    <text evidence="10">The sequence shown here is derived from an EMBL/GenBank/DDBJ whole genome shotgun (WGS) entry which is preliminary data.</text>
</comment>
<dbReference type="Gene3D" id="1.10.3470.10">
    <property type="entry name" value="ABC transporter involved in vitamin B12 uptake, BtuC"/>
    <property type="match status" value="1"/>
</dbReference>
<dbReference type="RefSeq" id="WP_191727249.1">
    <property type="nucleotide sequence ID" value="NZ_JACSPY010000018.1"/>
</dbReference>
<protein>
    <submittedName>
        <fullName evidence="10">Iron ABC transporter permease</fullName>
    </submittedName>
</protein>
<keyword evidence="3" id="KW-0813">Transport</keyword>
<feature type="transmembrane region" description="Helical" evidence="9">
    <location>
        <begin position="193"/>
        <end position="215"/>
    </location>
</feature>
<keyword evidence="5 9" id="KW-0812">Transmembrane</keyword>
<comment type="similarity">
    <text evidence="2">Belongs to the binding-protein-dependent transport system permease family. FecCD subfamily.</text>
</comment>
<gene>
    <name evidence="10" type="ORF">H9634_13110</name>
</gene>
<organism evidence="10 11">
    <name type="scientific">Brevibacterium gallinarum</name>
    <dbReference type="NCBI Taxonomy" id="2762220"/>
    <lineage>
        <taxon>Bacteria</taxon>
        <taxon>Bacillati</taxon>
        <taxon>Actinomycetota</taxon>
        <taxon>Actinomycetes</taxon>
        <taxon>Micrococcales</taxon>
        <taxon>Brevibacteriaceae</taxon>
        <taxon>Brevibacterium</taxon>
    </lineage>
</organism>
<evidence type="ECO:0000256" key="9">
    <source>
        <dbReference type="SAM" id="Phobius"/>
    </source>
</evidence>
<dbReference type="Proteomes" id="UP000651517">
    <property type="component" value="Unassembled WGS sequence"/>
</dbReference>
<accession>A0ABR8WXA5</accession>
<feature type="transmembrane region" description="Helical" evidence="9">
    <location>
        <begin position="161"/>
        <end position="181"/>
    </location>
</feature>
<feature type="transmembrane region" description="Helical" evidence="9">
    <location>
        <begin position="134"/>
        <end position="155"/>
    </location>
</feature>
<feature type="transmembrane region" description="Helical" evidence="9">
    <location>
        <begin position="353"/>
        <end position="373"/>
    </location>
</feature>
<evidence type="ECO:0000256" key="3">
    <source>
        <dbReference type="ARBA" id="ARBA00022448"/>
    </source>
</evidence>
<feature type="transmembrane region" description="Helical" evidence="9">
    <location>
        <begin position="235"/>
        <end position="256"/>
    </location>
</feature>
<dbReference type="InterPro" id="IPR000522">
    <property type="entry name" value="ABC_transptr_permease_BtuC"/>
</dbReference>
<evidence type="ECO:0000313" key="10">
    <source>
        <dbReference type="EMBL" id="MBD8021719.1"/>
    </source>
</evidence>
<dbReference type="Pfam" id="PF01032">
    <property type="entry name" value="FecCD"/>
    <property type="match status" value="1"/>
</dbReference>
<dbReference type="PANTHER" id="PTHR30472:SF67">
    <property type="entry name" value="PERMEASE OF ABC TRANSPORTER-RELATED"/>
    <property type="match status" value="1"/>
</dbReference>
<dbReference type="SUPFAM" id="SSF81345">
    <property type="entry name" value="ABC transporter involved in vitamin B12 uptake, BtuC"/>
    <property type="match status" value="1"/>
</dbReference>
<keyword evidence="6 9" id="KW-1133">Transmembrane helix</keyword>
<proteinExistence type="inferred from homology"/>
<feature type="transmembrane region" description="Helical" evidence="9">
    <location>
        <begin position="285"/>
        <end position="310"/>
    </location>
</feature>
<feature type="transmembrane region" description="Helical" evidence="9">
    <location>
        <begin position="44"/>
        <end position="63"/>
    </location>
</feature>
<evidence type="ECO:0000256" key="8">
    <source>
        <dbReference type="SAM" id="MobiDB-lite"/>
    </source>
</evidence>
<comment type="subcellular location">
    <subcellularLocation>
        <location evidence="1">Cell membrane</location>
        <topology evidence="1">Multi-pass membrane protein</topology>
    </subcellularLocation>
</comment>
<evidence type="ECO:0000313" key="11">
    <source>
        <dbReference type="Proteomes" id="UP000651517"/>
    </source>
</evidence>
<feature type="compositionally biased region" description="Polar residues" evidence="8">
    <location>
        <begin position="12"/>
        <end position="24"/>
    </location>
</feature>